<gene>
    <name evidence="3" type="ORF">WG66_10002</name>
</gene>
<proteinExistence type="predicted"/>
<evidence type="ECO:0000256" key="1">
    <source>
        <dbReference type="SAM" id="MobiDB-lite"/>
    </source>
</evidence>
<protein>
    <recommendedName>
        <fullName evidence="2">Retrotransposon gag domain-containing protein</fullName>
    </recommendedName>
</protein>
<evidence type="ECO:0000259" key="2">
    <source>
        <dbReference type="Pfam" id="PF03732"/>
    </source>
</evidence>
<dbReference type="EMBL" id="LATX01001849">
    <property type="protein sequence ID" value="KTB37386.1"/>
    <property type="molecule type" value="Genomic_DNA"/>
</dbReference>
<feature type="compositionally biased region" description="Polar residues" evidence="1">
    <location>
        <begin position="1"/>
        <end position="10"/>
    </location>
</feature>
<organism evidence="3 4">
    <name type="scientific">Moniliophthora roreri</name>
    <name type="common">Frosty pod rot fungus</name>
    <name type="synonym">Monilia roreri</name>
    <dbReference type="NCBI Taxonomy" id="221103"/>
    <lineage>
        <taxon>Eukaryota</taxon>
        <taxon>Fungi</taxon>
        <taxon>Dikarya</taxon>
        <taxon>Basidiomycota</taxon>
        <taxon>Agaricomycotina</taxon>
        <taxon>Agaricomycetes</taxon>
        <taxon>Agaricomycetidae</taxon>
        <taxon>Agaricales</taxon>
        <taxon>Marasmiineae</taxon>
        <taxon>Marasmiaceae</taxon>
        <taxon>Moniliophthora</taxon>
    </lineage>
</organism>
<comment type="caution">
    <text evidence="3">The sequence shown here is derived from an EMBL/GenBank/DDBJ whole genome shotgun (WGS) entry which is preliminary data.</text>
</comment>
<reference evidence="3 4" key="1">
    <citation type="submission" date="2015-12" db="EMBL/GenBank/DDBJ databases">
        <title>Draft genome sequence of Moniliophthora roreri, the causal agent of frosty pod rot of cacao.</title>
        <authorList>
            <person name="Aime M.C."/>
            <person name="Diaz-Valderrama J.R."/>
            <person name="Kijpornyongpan T."/>
            <person name="Phillips-Mora W."/>
        </authorList>
    </citation>
    <scope>NUCLEOTIDE SEQUENCE [LARGE SCALE GENOMIC DNA]</scope>
    <source>
        <strain evidence="3 4">MCA 2952</strain>
    </source>
</reference>
<evidence type="ECO:0000313" key="3">
    <source>
        <dbReference type="EMBL" id="KTB37386.1"/>
    </source>
</evidence>
<name>A0A0W0FM43_MONRR</name>
<dbReference type="InterPro" id="IPR032567">
    <property type="entry name" value="RTL1-rel"/>
</dbReference>
<feature type="region of interest" description="Disordered" evidence="1">
    <location>
        <begin position="1"/>
        <end position="24"/>
    </location>
</feature>
<dbReference type="PANTHER" id="PTHR15503">
    <property type="entry name" value="LDOC1 RELATED"/>
    <property type="match status" value="1"/>
</dbReference>
<evidence type="ECO:0000313" key="4">
    <source>
        <dbReference type="Proteomes" id="UP000054988"/>
    </source>
</evidence>
<feature type="domain" description="Retrotransposon gag" evidence="2">
    <location>
        <begin position="126"/>
        <end position="195"/>
    </location>
</feature>
<accession>A0A0W0FM43</accession>
<dbReference type="PANTHER" id="PTHR15503:SF22">
    <property type="entry name" value="TRANSPOSON TY3-I GAG POLYPROTEIN"/>
    <property type="match status" value="1"/>
</dbReference>
<dbReference type="InterPro" id="IPR005162">
    <property type="entry name" value="Retrotrans_gag_dom"/>
</dbReference>
<dbReference type="AlphaFoldDB" id="A0A0W0FM43"/>
<dbReference type="Pfam" id="PF03732">
    <property type="entry name" value="Retrotrans_gag"/>
    <property type="match status" value="1"/>
</dbReference>
<sequence>MTTPSASNAQDDVPDVVPKVEPETTSDFDAQWARTISTAVIETINDKKDESSKGPVLDSYEEEHSDTRHFLLDIKLYFRMNLLRANTDEKKKMILLSLLKGKKTAEWKMMEQMRLFPEDDNPKEKRKAAKETWSSFKQRFWTEWQPVDLKGQVQMKIKEIRMTDRADDYINKFHLIAMETKYDKQALMKFFREGLPISLQDKIMLQTDGAPETLDKWYQTAIRYDNQYKLVMANKKRRSPKEPVKPKVLWKEKEVVISGILSESEQERLYGSREVLPLCKDQSSLMRLSYKGTNDHTDSHLNGTKETLSTRGIHEDQSIGPEWFIFGLPWLQDHNLDIDWITRVIRFRLRQKVMAKRPLKPFTGILDHVQDNKVLIQFSIQGQEDSDKIRINAKLSTSQVLAQAHKVKAKLLEELIPPYLSDYADCFKKKKSEQFPLSQSCDHTIELKLDFKPKDCKVYSLSPKERIEQDKFLDKNL</sequence>
<dbReference type="Proteomes" id="UP000054988">
    <property type="component" value="Unassembled WGS sequence"/>
</dbReference>